<dbReference type="Proteomes" id="UP000029981">
    <property type="component" value="Chromosome 2"/>
</dbReference>
<evidence type="ECO:0000313" key="3">
    <source>
        <dbReference type="EMBL" id="KGN61811.1"/>
    </source>
</evidence>
<dbReference type="AlphaFoldDB" id="A0A0A0LP97"/>
<sequence>MEPNKGRVDAKITVEGSQGALTLSGARSLINGKLPNMHTPVTNKRDDTLKQVMKTMVETNSSFSFLVNNLQQATGILTLRDMITQFAPPCMNSTIQGGSFFESALEQTGCQVRNGTIICNKTF</sequence>
<dbReference type="STRING" id="3659.A0A0A0LP97"/>
<name>A0A0A0LP97_CUCSA</name>
<accession>A0A0A0LP97</accession>
<gene>
    <name evidence="3" type="ORF">Csa_2G248680</name>
</gene>
<dbReference type="PROSITE" id="PS51371">
    <property type="entry name" value="CBS"/>
    <property type="match status" value="1"/>
</dbReference>
<protein>
    <recommendedName>
        <fullName evidence="2">CBS domain-containing protein</fullName>
    </recommendedName>
</protein>
<dbReference type="Gene3D" id="3.10.580.10">
    <property type="entry name" value="CBS-domain"/>
    <property type="match status" value="1"/>
</dbReference>
<dbReference type="SUPFAM" id="SSF54631">
    <property type="entry name" value="CBS-domain pair"/>
    <property type="match status" value="1"/>
</dbReference>
<reference evidence="3 4" key="3">
    <citation type="journal article" date="2010" name="BMC Genomics">
        <title>Transcriptome sequencing and comparative analysis of cucumber flowers with different sex types.</title>
        <authorList>
            <person name="Guo S."/>
            <person name="Zheng Y."/>
            <person name="Joung J.G."/>
            <person name="Liu S."/>
            <person name="Zhang Z."/>
            <person name="Crasta O.R."/>
            <person name="Sobral B.W."/>
            <person name="Xu Y."/>
            <person name="Huang S."/>
            <person name="Fei Z."/>
        </authorList>
    </citation>
    <scope>NUCLEOTIDE SEQUENCE [LARGE SCALE GENOMIC DNA]</scope>
    <source>
        <strain evidence="4">cv. 9930</strain>
    </source>
</reference>
<feature type="domain" description="CBS" evidence="2">
    <location>
        <begin position="36"/>
        <end position="94"/>
    </location>
</feature>
<keyword evidence="1" id="KW-0129">CBS domain</keyword>
<reference evidence="3 4" key="4">
    <citation type="journal article" date="2011" name="BMC Genomics">
        <title>RNA-Seq improves annotation of protein-coding genes in the cucumber genome.</title>
        <authorList>
            <person name="Li Z."/>
            <person name="Zhang Z."/>
            <person name="Yan P."/>
            <person name="Huang S."/>
            <person name="Fei Z."/>
            <person name="Lin K."/>
        </authorList>
    </citation>
    <scope>NUCLEOTIDE SEQUENCE [LARGE SCALE GENOMIC DNA]</scope>
    <source>
        <strain evidence="4">cv. 9930</strain>
    </source>
</reference>
<organism evidence="3 4">
    <name type="scientific">Cucumis sativus</name>
    <name type="common">Cucumber</name>
    <dbReference type="NCBI Taxonomy" id="3659"/>
    <lineage>
        <taxon>Eukaryota</taxon>
        <taxon>Viridiplantae</taxon>
        <taxon>Streptophyta</taxon>
        <taxon>Embryophyta</taxon>
        <taxon>Tracheophyta</taxon>
        <taxon>Spermatophyta</taxon>
        <taxon>Magnoliopsida</taxon>
        <taxon>eudicotyledons</taxon>
        <taxon>Gunneridae</taxon>
        <taxon>Pentapetalae</taxon>
        <taxon>rosids</taxon>
        <taxon>fabids</taxon>
        <taxon>Cucurbitales</taxon>
        <taxon>Cucurbitaceae</taxon>
        <taxon>Benincaseae</taxon>
        <taxon>Cucumis</taxon>
    </lineage>
</organism>
<evidence type="ECO:0000313" key="4">
    <source>
        <dbReference type="Proteomes" id="UP000029981"/>
    </source>
</evidence>
<proteinExistence type="predicted"/>
<dbReference type="InterPro" id="IPR046342">
    <property type="entry name" value="CBS_dom_sf"/>
</dbReference>
<dbReference type="EMBL" id="CM002923">
    <property type="protein sequence ID" value="KGN61811.1"/>
    <property type="molecule type" value="Genomic_DNA"/>
</dbReference>
<evidence type="ECO:0000256" key="1">
    <source>
        <dbReference type="PROSITE-ProRule" id="PRU00703"/>
    </source>
</evidence>
<keyword evidence="4" id="KW-1185">Reference proteome</keyword>
<dbReference type="InterPro" id="IPR000644">
    <property type="entry name" value="CBS_dom"/>
</dbReference>
<evidence type="ECO:0000259" key="2">
    <source>
        <dbReference type="PROSITE" id="PS51371"/>
    </source>
</evidence>
<dbReference type="Gramene" id="KGN61811">
    <property type="protein sequence ID" value="KGN61811"/>
    <property type="gene ID" value="Csa_2G248680"/>
</dbReference>
<reference evidence="3 4" key="1">
    <citation type="journal article" date="2009" name="Nat. Genet.">
        <title>The genome of the cucumber, Cucumis sativus L.</title>
        <authorList>
            <person name="Huang S."/>
            <person name="Li R."/>
            <person name="Zhang Z."/>
            <person name="Li L."/>
            <person name="Gu X."/>
            <person name="Fan W."/>
            <person name="Lucas W.J."/>
            <person name="Wang X."/>
            <person name="Xie B."/>
            <person name="Ni P."/>
            <person name="Ren Y."/>
            <person name="Zhu H."/>
            <person name="Li J."/>
            <person name="Lin K."/>
            <person name="Jin W."/>
            <person name="Fei Z."/>
            <person name="Li G."/>
            <person name="Staub J."/>
            <person name="Kilian A."/>
            <person name="van der Vossen E.A."/>
            <person name="Wu Y."/>
            <person name="Guo J."/>
            <person name="He J."/>
            <person name="Jia Z."/>
            <person name="Ren Y."/>
            <person name="Tian G."/>
            <person name="Lu Y."/>
            <person name="Ruan J."/>
            <person name="Qian W."/>
            <person name="Wang M."/>
            <person name="Huang Q."/>
            <person name="Li B."/>
            <person name="Xuan Z."/>
            <person name="Cao J."/>
            <person name="Asan"/>
            <person name="Wu Z."/>
            <person name="Zhang J."/>
            <person name="Cai Q."/>
            <person name="Bai Y."/>
            <person name="Zhao B."/>
            <person name="Han Y."/>
            <person name="Li Y."/>
            <person name="Li X."/>
            <person name="Wang S."/>
            <person name="Shi Q."/>
            <person name="Liu S."/>
            <person name="Cho W.K."/>
            <person name="Kim J.Y."/>
            <person name="Xu Y."/>
            <person name="Heller-Uszynska K."/>
            <person name="Miao H."/>
            <person name="Cheng Z."/>
            <person name="Zhang S."/>
            <person name="Wu J."/>
            <person name="Yang Y."/>
            <person name="Kang H."/>
            <person name="Li M."/>
            <person name="Liang H."/>
            <person name="Ren X."/>
            <person name="Shi Z."/>
            <person name="Wen M."/>
            <person name="Jian M."/>
            <person name="Yang H."/>
            <person name="Zhang G."/>
            <person name="Yang Z."/>
            <person name="Chen R."/>
            <person name="Liu S."/>
            <person name="Li J."/>
            <person name="Ma L."/>
            <person name="Liu H."/>
            <person name="Zhou Y."/>
            <person name="Zhao J."/>
            <person name="Fang X."/>
            <person name="Li G."/>
            <person name="Fang L."/>
            <person name="Li Y."/>
            <person name="Liu D."/>
            <person name="Zheng H."/>
            <person name="Zhang Y."/>
            <person name="Qin N."/>
            <person name="Li Z."/>
            <person name="Yang G."/>
            <person name="Yang S."/>
            <person name="Bolund L."/>
            <person name="Kristiansen K."/>
            <person name="Zheng H."/>
            <person name="Li S."/>
            <person name="Zhang X."/>
            <person name="Yang H."/>
            <person name="Wang J."/>
            <person name="Sun R."/>
            <person name="Zhang B."/>
            <person name="Jiang S."/>
            <person name="Wang J."/>
            <person name="Du Y."/>
            <person name="Li S."/>
        </authorList>
    </citation>
    <scope>NUCLEOTIDE SEQUENCE [LARGE SCALE GENOMIC DNA]</scope>
    <source>
        <strain evidence="4">cv. 9930</strain>
    </source>
</reference>
<reference evidence="3 4" key="2">
    <citation type="journal article" date="2009" name="PLoS ONE">
        <title>An integrated genetic and cytogenetic map of the cucumber genome.</title>
        <authorList>
            <person name="Ren Y."/>
            <person name="Zhang Z."/>
            <person name="Liu J."/>
            <person name="Staub J.E."/>
            <person name="Han Y."/>
            <person name="Cheng Z."/>
            <person name="Li X."/>
            <person name="Lu J."/>
            <person name="Miao H."/>
            <person name="Kang H."/>
            <person name="Xie B."/>
            <person name="Gu X."/>
            <person name="Wang X."/>
            <person name="Du Y."/>
            <person name="Jin W."/>
            <person name="Huang S."/>
        </authorList>
    </citation>
    <scope>NUCLEOTIDE SEQUENCE [LARGE SCALE GENOMIC DNA]</scope>
    <source>
        <strain evidence="4">cv. 9930</strain>
    </source>
</reference>